<sequence>MIGRKPEVERLTALVEAAGQGQGASALVSGEAGIGKGELVSAVVEAASSSGFDVLTCHGIRERCWRLSHRTSEATCTALTRSCRSAGGRSSPPLWRPSWTDRCGGRVLPLRGWRAGAAWRAPARRRGADSPAGRAWVRGGAAGRTPAAVRGPW</sequence>
<dbReference type="GO" id="GO:0005524">
    <property type="term" value="F:ATP binding"/>
    <property type="evidence" value="ECO:0007669"/>
    <property type="project" value="UniProtKB-KW"/>
</dbReference>
<reference evidence="3" key="1">
    <citation type="submission" date="2024-07" db="EMBL/GenBank/DDBJ databases">
        <authorList>
            <person name="Yu S.T."/>
        </authorList>
    </citation>
    <scope>NUCLEOTIDE SEQUENCE</scope>
    <source>
        <strain evidence="3">R39</strain>
    </source>
</reference>
<dbReference type="EMBL" id="CP163441">
    <property type="protein sequence ID" value="XDQ40991.1"/>
    <property type="molecule type" value="Genomic_DNA"/>
</dbReference>
<organism evidence="3">
    <name type="scientific">Streptomyces sp. R39</name>
    <dbReference type="NCBI Taxonomy" id="3238631"/>
    <lineage>
        <taxon>Bacteria</taxon>
        <taxon>Bacillati</taxon>
        <taxon>Actinomycetota</taxon>
        <taxon>Actinomycetes</taxon>
        <taxon>Kitasatosporales</taxon>
        <taxon>Streptomycetaceae</taxon>
        <taxon>Streptomyces</taxon>
    </lineage>
</organism>
<dbReference type="AlphaFoldDB" id="A0AB39QFE4"/>
<protein>
    <submittedName>
        <fullName evidence="3">ATP-binding protein</fullName>
    </submittedName>
</protein>
<evidence type="ECO:0000259" key="2">
    <source>
        <dbReference type="Pfam" id="PF13191"/>
    </source>
</evidence>
<keyword evidence="3" id="KW-0547">Nucleotide-binding</keyword>
<feature type="domain" description="Orc1-like AAA ATPase" evidence="2">
    <location>
        <begin position="2"/>
        <end position="104"/>
    </location>
</feature>
<dbReference type="InterPro" id="IPR041664">
    <property type="entry name" value="AAA_16"/>
</dbReference>
<evidence type="ECO:0000313" key="3">
    <source>
        <dbReference type="EMBL" id="XDQ40991.1"/>
    </source>
</evidence>
<keyword evidence="3" id="KW-0067">ATP-binding</keyword>
<evidence type="ECO:0000256" key="1">
    <source>
        <dbReference type="SAM" id="MobiDB-lite"/>
    </source>
</evidence>
<dbReference type="RefSeq" id="WP_369220735.1">
    <property type="nucleotide sequence ID" value="NZ_CP163441.1"/>
</dbReference>
<name>A0AB39QFE4_9ACTN</name>
<gene>
    <name evidence="3" type="ORF">AB5J52_01195</name>
</gene>
<dbReference type="Pfam" id="PF13191">
    <property type="entry name" value="AAA_16"/>
    <property type="match status" value="1"/>
</dbReference>
<feature type="region of interest" description="Disordered" evidence="1">
    <location>
        <begin position="121"/>
        <end position="153"/>
    </location>
</feature>
<accession>A0AB39QFE4</accession>
<proteinExistence type="predicted"/>